<name>A0A4U0Z0M2_9RHOB</name>
<accession>A0A4U0Z0M2</accession>
<proteinExistence type="inferred from homology"/>
<dbReference type="GO" id="GO:0015833">
    <property type="term" value="P:peptide transport"/>
    <property type="evidence" value="ECO:0007669"/>
    <property type="project" value="TreeGrafter"/>
</dbReference>
<dbReference type="Gene3D" id="3.90.76.10">
    <property type="entry name" value="Dipeptide-binding Protein, Domain 1"/>
    <property type="match status" value="1"/>
</dbReference>
<dbReference type="GO" id="GO:1904680">
    <property type="term" value="F:peptide transmembrane transporter activity"/>
    <property type="evidence" value="ECO:0007669"/>
    <property type="project" value="TreeGrafter"/>
</dbReference>
<comment type="caution">
    <text evidence="6">The sequence shown here is derived from an EMBL/GenBank/DDBJ whole genome shotgun (WGS) entry which is preliminary data.</text>
</comment>
<evidence type="ECO:0000313" key="7">
    <source>
        <dbReference type="Proteomes" id="UP000306340"/>
    </source>
</evidence>
<evidence type="ECO:0000259" key="5">
    <source>
        <dbReference type="Pfam" id="PF00496"/>
    </source>
</evidence>
<reference evidence="6 7" key="1">
    <citation type="submission" date="2019-04" db="EMBL/GenBank/DDBJ databases">
        <title>Crypto-aerobic microbial life in anoxic (sulfidic) marine sediments.</title>
        <authorList>
            <person name="Bhattacharya S."/>
            <person name="Roy C."/>
            <person name="Mondal N."/>
            <person name="Sarkar J."/>
            <person name="Mandal S."/>
            <person name="Rameez M.J."/>
            <person name="Ghosh W."/>
        </authorList>
    </citation>
    <scope>NUCLEOTIDE SEQUENCE [LARGE SCALE GENOMIC DNA]</scope>
    <source>
        <strain evidence="6 7">SBBC</strain>
    </source>
</reference>
<sequence length="514" mass="56498">MKHLLLTGVAALALASAAQAQSTLNVSLNADLRTNDPGVNRDGNSDGLLMHMLEGLVGGRNDMSIAPMLAESVEVSDDYRQFTFVLRDGLKFHNGAPVTSAEFLWSWNRYMDPATQWSCRADFDGSRVVNVTSVETPDPKTVVMTIAEPSPVFLALLARPECGQTAIMHPDSVDASGKYQFPIGTGPFKWQEWRKGEYVQLEAFADYVSPANDGTSDGLVGNKDPKVDFLRYVVVPDGATVVAGIRSGAIQFGSISAEQIDEFRDNPTLQLLSVPTGGHNILYFQTRNTPLDNVEIRRAIAEAIDLEQLVAAASNGTGTPNMSLIPVGSSWYSEVQAQRPAYDPESAKARLAAAGYKGEPVTIKANRRGNVPSYPAAIVAQAMLQAVGINAQIEVLDFAIQTDQRREGVGQVSSVSVTPRFDPSFTYTFFIGDKDEDPSRMWEDPRAIALMDRSYAETDPEKRQQIFDELHLLMMEEVPSVFIYNMVYNWLAPKSLTGMPVWESYPRLWNVALD</sequence>
<keyword evidence="3 4" id="KW-0732">Signal</keyword>
<evidence type="ECO:0000256" key="4">
    <source>
        <dbReference type="SAM" id="SignalP"/>
    </source>
</evidence>
<protein>
    <submittedName>
        <fullName evidence="6">ABC transporter substrate-binding protein</fullName>
    </submittedName>
</protein>
<comment type="similarity">
    <text evidence="2">Belongs to the bacterial solute-binding protein 5 family.</text>
</comment>
<gene>
    <name evidence="6" type="ORF">FAZ78_04720</name>
</gene>
<dbReference type="PIRSF" id="PIRSF002741">
    <property type="entry name" value="MppA"/>
    <property type="match status" value="1"/>
</dbReference>
<dbReference type="EMBL" id="SWAU01000026">
    <property type="protein sequence ID" value="TKA97708.1"/>
    <property type="molecule type" value="Genomic_DNA"/>
</dbReference>
<evidence type="ECO:0000256" key="1">
    <source>
        <dbReference type="ARBA" id="ARBA00004418"/>
    </source>
</evidence>
<dbReference type="Pfam" id="PF00496">
    <property type="entry name" value="SBP_bac_5"/>
    <property type="match status" value="1"/>
</dbReference>
<feature type="chain" id="PRO_5020182674" evidence="4">
    <location>
        <begin position="21"/>
        <end position="514"/>
    </location>
</feature>
<dbReference type="AlphaFoldDB" id="A0A4U0Z0M2"/>
<evidence type="ECO:0000256" key="3">
    <source>
        <dbReference type="ARBA" id="ARBA00022729"/>
    </source>
</evidence>
<dbReference type="PANTHER" id="PTHR30290:SF38">
    <property type="entry name" value="D,D-DIPEPTIDE-BINDING PERIPLASMIC PROTEIN DDPA-RELATED"/>
    <property type="match status" value="1"/>
</dbReference>
<dbReference type="SUPFAM" id="SSF53850">
    <property type="entry name" value="Periplasmic binding protein-like II"/>
    <property type="match status" value="1"/>
</dbReference>
<dbReference type="Proteomes" id="UP000306340">
    <property type="component" value="Unassembled WGS sequence"/>
</dbReference>
<dbReference type="Gene3D" id="3.40.190.10">
    <property type="entry name" value="Periplasmic binding protein-like II"/>
    <property type="match status" value="1"/>
</dbReference>
<dbReference type="RefSeq" id="WP_136791532.1">
    <property type="nucleotide sequence ID" value="NZ_SWAU01000026.1"/>
</dbReference>
<dbReference type="PANTHER" id="PTHR30290">
    <property type="entry name" value="PERIPLASMIC BINDING COMPONENT OF ABC TRANSPORTER"/>
    <property type="match status" value="1"/>
</dbReference>
<dbReference type="InterPro" id="IPR039424">
    <property type="entry name" value="SBP_5"/>
</dbReference>
<feature type="domain" description="Solute-binding protein family 5" evidence="5">
    <location>
        <begin position="65"/>
        <end position="428"/>
    </location>
</feature>
<evidence type="ECO:0000313" key="6">
    <source>
        <dbReference type="EMBL" id="TKA97708.1"/>
    </source>
</evidence>
<dbReference type="GO" id="GO:0043190">
    <property type="term" value="C:ATP-binding cassette (ABC) transporter complex"/>
    <property type="evidence" value="ECO:0007669"/>
    <property type="project" value="InterPro"/>
</dbReference>
<dbReference type="InterPro" id="IPR030678">
    <property type="entry name" value="Peptide/Ni-bd"/>
</dbReference>
<organism evidence="6 7">
    <name type="scientific">Cereibacter changlensis</name>
    <dbReference type="NCBI Taxonomy" id="402884"/>
    <lineage>
        <taxon>Bacteria</taxon>
        <taxon>Pseudomonadati</taxon>
        <taxon>Pseudomonadota</taxon>
        <taxon>Alphaproteobacteria</taxon>
        <taxon>Rhodobacterales</taxon>
        <taxon>Paracoccaceae</taxon>
        <taxon>Cereibacter</taxon>
    </lineage>
</organism>
<dbReference type="InterPro" id="IPR000914">
    <property type="entry name" value="SBP_5_dom"/>
</dbReference>
<dbReference type="GO" id="GO:0030288">
    <property type="term" value="C:outer membrane-bounded periplasmic space"/>
    <property type="evidence" value="ECO:0007669"/>
    <property type="project" value="UniProtKB-ARBA"/>
</dbReference>
<evidence type="ECO:0000256" key="2">
    <source>
        <dbReference type="ARBA" id="ARBA00005695"/>
    </source>
</evidence>
<comment type="subcellular location">
    <subcellularLocation>
        <location evidence="1">Periplasm</location>
    </subcellularLocation>
</comment>
<dbReference type="Gene3D" id="3.10.105.10">
    <property type="entry name" value="Dipeptide-binding Protein, Domain 3"/>
    <property type="match status" value="1"/>
</dbReference>
<feature type="signal peptide" evidence="4">
    <location>
        <begin position="1"/>
        <end position="20"/>
    </location>
</feature>